<proteinExistence type="predicted"/>
<evidence type="ECO:0000256" key="1">
    <source>
        <dbReference type="SAM" id="Phobius"/>
    </source>
</evidence>
<keyword evidence="3" id="KW-1185">Reference proteome</keyword>
<protein>
    <submittedName>
        <fullName evidence="2">Uncharacterized protein</fullName>
    </submittedName>
</protein>
<name>A0AAD8Q8B4_9PEZI</name>
<dbReference type="AlphaFoldDB" id="A0AAD8Q8B4"/>
<comment type="caution">
    <text evidence="2">The sequence shown here is derived from an EMBL/GenBank/DDBJ whole genome shotgun (WGS) entry which is preliminary data.</text>
</comment>
<feature type="transmembrane region" description="Helical" evidence="1">
    <location>
        <begin position="180"/>
        <end position="202"/>
    </location>
</feature>
<reference evidence="2" key="1">
    <citation type="submission" date="2021-06" db="EMBL/GenBank/DDBJ databases">
        <title>Comparative genomics, transcriptomics and evolutionary studies reveal genomic signatures of adaptation to plant cell wall in hemibiotrophic fungi.</title>
        <authorList>
            <consortium name="DOE Joint Genome Institute"/>
            <person name="Baroncelli R."/>
            <person name="Diaz J.F."/>
            <person name="Benocci T."/>
            <person name="Peng M."/>
            <person name="Battaglia E."/>
            <person name="Haridas S."/>
            <person name="Andreopoulos W."/>
            <person name="Labutti K."/>
            <person name="Pangilinan J."/>
            <person name="Floch G.L."/>
            <person name="Makela M.R."/>
            <person name="Henrissat B."/>
            <person name="Grigoriev I.V."/>
            <person name="Crouch J.A."/>
            <person name="De Vries R.P."/>
            <person name="Sukno S.A."/>
            <person name="Thon M.R."/>
        </authorList>
    </citation>
    <scope>NUCLEOTIDE SEQUENCE</scope>
    <source>
        <strain evidence="2">CBS 125086</strain>
    </source>
</reference>
<dbReference type="GeneID" id="85436912"/>
<dbReference type="EMBL" id="JAHLJV010000007">
    <property type="protein sequence ID" value="KAK1597712.1"/>
    <property type="molecule type" value="Genomic_DNA"/>
</dbReference>
<keyword evidence="1" id="KW-0812">Transmembrane</keyword>
<dbReference type="RefSeq" id="XP_060418484.1">
    <property type="nucleotide sequence ID" value="XM_060552672.1"/>
</dbReference>
<keyword evidence="1" id="KW-1133">Transmembrane helix</keyword>
<organism evidence="2 3">
    <name type="scientific">Colletotrichum navitas</name>
    <dbReference type="NCBI Taxonomy" id="681940"/>
    <lineage>
        <taxon>Eukaryota</taxon>
        <taxon>Fungi</taxon>
        <taxon>Dikarya</taxon>
        <taxon>Ascomycota</taxon>
        <taxon>Pezizomycotina</taxon>
        <taxon>Sordariomycetes</taxon>
        <taxon>Hypocreomycetidae</taxon>
        <taxon>Glomerellales</taxon>
        <taxon>Glomerellaceae</taxon>
        <taxon>Colletotrichum</taxon>
        <taxon>Colletotrichum graminicola species complex</taxon>
    </lineage>
</organism>
<feature type="transmembrane region" description="Helical" evidence="1">
    <location>
        <begin position="222"/>
        <end position="240"/>
    </location>
</feature>
<evidence type="ECO:0000313" key="3">
    <source>
        <dbReference type="Proteomes" id="UP001230504"/>
    </source>
</evidence>
<keyword evidence="1" id="KW-0472">Membrane</keyword>
<accession>A0AAD8Q8B4</accession>
<gene>
    <name evidence="2" type="ORF">LY79DRAFT_354324</name>
</gene>
<sequence length="241" mass="26302">MPGERSTNVSVALRVRLYDQQRIFRCFFTTGKQGFNPPPHRARVCPPPHTHLLTRLKRGQHCPTLGKAAGSCKPKGTETVAASESGLPSKHLIPKPALCLRPAVPGYSSPEPRDVAQPAANLARTLSQRQTSKSFPKTNSGQLRVGNKCFFLAQPSLTALDVAWHALIPRPPRVAPPTPFLLLLLLLLLLLFLLLLLLLLLLPFSLRPGLTNAKPMQTMFVVRSPSLLLGCVGTLLYAFAS</sequence>
<evidence type="ECO:0000313" key="2">
    <source>
        <dbReference type="EMBL" id="KAK1597712.1"/>
    </source>
</evidence>
<dbReference type="Proteomes" id="UP001230504">
    <property type="component" value="Unassembled WGS sequence"/>
</dbReference>